<dbReference type="FunFam" id="2.10.25.160:FF:000002">
    <property type="entry name" value="Cysteine protease 1"/>
    <property type="match status" value="1"/>
</dbReference>
<dbReference type="PROSITE" id="PS00139">
    <property type="entry name" value="THIOL_PROTEASE_CYS"/>
    <property type="match status" value="1"/>
</dbReference>
<reference evidence="15 16" key="1">
    <citation type="submission" date="2024-02" db="EMBL/GenBank/DDBJ databases">
        <authorList>
            <person name="Vignale AGUSTIN F."/>
            <person name="Sosa J E."/>
            <person name="Modenutti C."/>
        </authorList>
    </citation>
    <scope>NUCLEOTIDE SEQUENCE [LARGE SCALE GENOMIC DNA]</scope>
</reference>
<evidence type="ECO:0000259" key="12">
    <source>
        <dbReference type="SMART" id="SM00277"/>
    </source>
</evidence>
<accession>A0ABC8SWN4</accession>
<proteinExistence type="inferred from homology"/>
<dbReference type="PANTHER" id="PTHR12411">
    <property type="entry name" value="CYSTEINE PROTEASE FAMILY C1-RELATED"/>
    <property type="match status" value="1"/>
</dbReference>
<dbReference type="InterPro" id="IPR038765">
    <property type="entry name" value="Papain-like_cys_pep_sf"/>
</dbReference>
<dbReference type="Proteomes" id="UP001642360">
    <property type="component" value="Unassembled WGS sequence"/>
</dbReference>
<keyword evidence="3" id="KW-0378">Hydrolase</keyword>
<dbReference type="FunFam" id="3.90.70.10:FF:000068">
    <property type="entry name" value="Cysteine protease 1"/>
    <property type="match status" value="1"/>
</dbReference>
<keyword evidence="2" id="KW-0645">Protease</keyword>
<dbReference type="InterPro" id="IPR000118">
    <property type="entry name" value="Granulin"/>
</dbReference>
<dbReference type="PROSITE" id="PS00640">
    <property type="entry name" value="THIOL_PROTEASE_ASN"/>
    <property type="match status" value="1"/>
</dbReference>
<dbReference type="EMBL" id="CAUOFW020003488">
    <property type="protein sequence ID" value="CAK9160245.1"/>
    <property type="molecule type" value="Genomic_DNA"/>
</dbReference>
<comment type="caution">
    <text evidence="15">The sequence shown here is derived from an EMBL/GenBank/DDBJ whole genome shotgun (WGS) entry which is preliminary data.</text>
</comment>
<dbReference type="GO" id="GO:0004197">
    <property type="term" value="F:cysteine-type endopeptidase activity"/>
    <property type="evidence" value="ECO:0007669"/>
    <property type="project" value="UniProtKB-EC"/>
</dbReference>
<evidence type="ECO:0000256" key="8">
    <source>
        <dbReference type="ARBA" id="ARBA00058326"/>
    </source>
</evidence>
<dbReference type="Pfam" id="PF00112">
    <property type="entry name" value="Peptidase_C1"/>
    <property type="match status" value="1"/>
</dbReference>
<evidence type="ECO:0000256" key="3">
    <source>
        <dbReference type="ARBA" id="ARBA00022801"/>
    </source>
</evidence>
<keyword evidence="5" id="KW-1015">Disulfide bond</keyword>
<dbReference type="AlphaFoldDB" id="A0ABC8SWN4"/>
<dbReference type="PRINTS" id="PR00705">
    <property type="entry name" value="PAPAIN"/>
</dbReference>
<dbReference type="PROSITE" id="PS00639">
    <property type="entry name" value="THIOL_PROTEASE_HIS"/>
    <property type="match status" value="1"/>
</dbReference>
<dbReference type="Gene3D" id="2.10.25.160">
    <property type="entry name" value="Granulin"/>
    <property type="match status" value="1"/>
</dbReference>
<evidence type="ECO:0000256" key="4">
    <source>
        <dbReference type="ARBA" id="ARBA00022807"/>
    </source>
</evidence>
<evidence type="ECO:0000259" key="14">
    <source>
        <dbReference type="SMART" id="SM00848"/>
    </source>
</evidence>
<dbReference type="Gene3D" id="3.90.70.10">
    <property type="entry name" value="Cysteine proteinases"/>
    <property type="match status" value="1"/>
</dbReference>
<dbReference type="Pfam" id="PF08246">
    <property type="entry name" value="Inhibitor_I29"/>
    <property type="match status" value="1"/>
</dbReference>
<dbReference type="EC" id="3.4.22.14" evidence="9"/>
<dbReference type="InterPro" id="IPR013128">
    <property type="entry name" value="Peptidase_C1A"/>
</dbReference>
<evidence type="ECO:0000256" key="2">
    <source>
        <dbReference type="ARBA" id="ARBA00022670"/>
    </source>
</evidence>
<evidence type="ECO:0000256" key="11">
    <source>
        <dbReference type="SAM" id="SignalP"/>
    </source>
</evidence>
<keyword evidence="11" id="KW-0732">Signal</keyword>
<name>A0ABC8SWN4_9AQUA</name>
<comment type="function">
    <text evidence="8">Cysteine protease responsible for the cleavage of kiwellin into kissper and KiTH.</text>
</comment>
<evidence type="ECO:0000256" key="7">
    <source>
        <dbReference type="ARBA" id="ARBA00050389"/>
    </source>
</evidence>
<dbReference type="CDD" id="cd02248">
    <property type="entry name" value="Peptidase_C1A"/>
    <property type="match status" value="1"/>
</dbReference>
<evidence type="ECO:0000313" key="15">
    <source>
        <dbReference type="EMBL" id="CAK9160245.1"/>
    </source>
</evidence>
<keyword evidence="4" id="KW-0788">Thiol protease</keyword>
<dbReference type="SUPFAM" id="SSF54001">
    <property type="entry name" value="Cysteine proteinases"/>
    <property type="match status" value="1"/>
</dbReference>
<gene>
    <name evidence="15" type="ORF">ILEXP_LOCUS28986</name>
</gene>
<evidence type="ECO:0000259" key="13">
    <source>
        <dbReference type="SMART" id="SM00645"/>
    </source>
</evidence>
<keyword evidence="16" id="KW-1185">Reference proteome</keyword>
<evidence type="ECO:0000256" key="9">
    <source>
        <dbReference type="ARBA" id="ARBA00066502"/>
    </source>
</evidence>
<keyword evidence="6" id="KW-0325">Glycoprotein</keyword>
<dbReference type="InterPro" id="IPR039417">
    <property type="entry name" value="Peptidase_C1A_papain-like"/>
</dbReference>
<dbReference type="InterPro" id="IPR013201">
    <property type="entry name" value="Prot_inhib_I29"/>
</dbReference>
<organism evidence="15 16">
    <name type="scientific">Ilex paraguariensis</name>
    <name type="common">yerba mate</name>
    <dbReference type="NCBI Taxonomy" id="185542"/>
    <lineage>
        <taxon>Eukaryota</taxon>
        <taxon>Viridiplantae</taxon>
        <taxon>Streptophyta</taxon>
        <taxon>Embryophyta</taxon>
        <taxon>Tracheophyta</taxon>
        <taxon>Spermatophyta</taxon>
        <taxon>Magnoliopsida</taxon>
        <taxon>eudicotyledons</taxon>
        <taxon>Gunneridae</taxon>
        <taxon>Pentapetalae</taxon>
        <taxon>asterids</taxon>
        <taxon>campanulids</taxon>
        <taxon>Aquifoliales</taxon>
        <taxon>Aquifoliaceae</taxon>
        <taxon>Ilex</taxon>
    </lineage>
</organism>
<dbReference type="SUPFAM" id="SSF57277">
    <property type="entry name" value="Granulin repeat"/>
    <property type="match status" value="1"/>
</dbReference>
<evidence type="ECO:0000256" key="5">
    <source>
        <dbReference type="ARBA" id="ARBA00023157"/>
    </source>
</evidence>
<dbReference type="Pfam" id="PF00396">
    <property type="entry name" value="Granulin"/>
    <property type="match status" value="1"/>
</dbReference>
<feature type="domain" description="Cathepsin propeptide inhibitor" evidence="14">
    <location>
        <begin position="54"/>
        <end position="112"/>
    </location>
</feature>
<feature type="domain" description="Granulins" evidence="12">
    <location>
        <begin position="384"/>
        <end position="441"/>
    </location>
</feature>
<dbReference type="InterPro" id="IPR025660">
    <property type="entry name" value="Pept_his_AS"/>
</dbReference>
<dbReference type="SMART" id="SM00645">
    <property type="entry name" value="Pept_C1"/>
    <property type="match status" value="1"/>
</dbReference>
<protein>
    <recommendedName>
        <fullName evidence="10">Actinidain</fullName>
        <ecNumber evidence="9">3.4.22.14</ecNumber>
    </recommendedName>
</protein>
<sequence length="479" mass="53038">MTFHRSYLSMATLLLFAFFVLSSALDMSIISYDEHHGEKSFSYLRTDGEVMTMYESWLVKHGKVYNALGEKERRFQIFKDNLRFIDNHNNAGEKATYTLGLNRFADLTNDEYRSVYLGVKPRTKRILSRTKVISDRYTLKVGESLPDSVDWRTKGAVGPVKDQGSCGSCWAFSTIGAVEGINQIVTGDMIPLSEQELVDCDTSYNEGCNGGLMDYAFQFIIDNGGIDSEEDYPYKGRDGRCDQYRKNAKVVAIDGYEDVTPNSEKALKKAVANQPISIAIEAGGRAFQFYSSGVFTGECGTALDHGVVAVGYGSENGKDYWIVRNSWGPDWGEAGYLRMERNLHDTDTGKCGIAIEPSYPVKTGQNPPNPGPSPPSPVKPPSVCDDYYSCSESSTCCCVYEFNGDCFAWGCCPLDGATCCDDHYSCCPHEYPVCNVYAGTCQMSKDNPLGVKAMKRTLAKRTLAKRMWTHGIEGKKTSA</sequence>
<feature type="domain" description="Peptidase C1A papain C-terminal" evidence="13">
    <location>
        <begin position="145"/>
        <end position="361"/>
    </location>
</feature>
<feature type="signal peptide" evidence="11">
    <location>
        <begin position="1"/>
        <end position="24"/>
    </location>
</feature>
<evidence type="ECO:0000256" key="6">
    <source>
        <dbReference type="ARBA" id="ARBA00023180"/>
    </source>
</evidence>
<dbReference type="InterPro" id="IPR037277">
    <property type="entry name" value="Granulin_sf"/>
</dbReference>
<feature type="chain" id="PRO_5044888298" description="Actinidain" evidence="11">
    <location>
        <begin position="25"/>
        <end position="479"/>
    </location>
</feature>
<dbReference type="InterPro" id="IPR000668">
    <property type="entry name" value="Peptidase_C1A_C"/>
</dbReference>
<dbReference type="SMART" id="SM00848">
    <property type="entry name" value="Inhibitor_I29"/>
    <property type="match status" value="1"/>
</dbReference>
<evidence type="ECO:0000313" key="16">
    <source>
        <dbReference type="Proteomes" id="UP001642360"/>
    </source>
</evidence>
<dbReference type="InterPro" id="IPR025661">
    <property type="entry name" value="Pept_asp_AS"/>
</dbReference>
<comment type="catalytic activity">
    <reaction evidence="7">
        <text>Specificity close to that of papain.</text>
        <dbReference type="EC" id="3.4.22.14"/>
    </reaction>
</comment>
<dbReference type="GO" id="GO:0006508">
    <property type="term" value="P:proteolysis"/>
    <property type="evidence" value="ECO:0007669"/>
    <property type="project" value="UniProtKB-KW"/>
</dbReference>
<evidence type="ECO:0000256" key="10">
    <source>
        <dbReference type="ARBA" id="ARBA00068904"/>
    </source>
</evidence>
<evidence type="ECO:0000256" key="1">
    <source>
        <dbReference type="ARBA" id="ARBA00008455"/>
    </source>
</evidence>
<comment type="similarity">
    <text evidence="1">Belongs to the peptidase C1 family.</text>
</comment>
<dbReference type="InterPro" id="IPR000169">
    <property type="entry name" value="Pept_cys_AS"/>
</dbReference>
<dbReference type="SMART" id="SM00277">
    <property type="entry name" value="GRAN"/>
    <property type="match status" value="1"/>
</dbReference>